<evidence type="ECO:0008006" key="11">
    <source>
        <dbReference type="Google" id="ProtNLM"/>
    </source>
</evidence>
<dbReference type="Proteomes" id="UP001501195">
    <property type="component" value="Unassembled WGS sequence"/>
</dbReference>
<dbReference type="Gene3D" id="1.10.287.950">
    <property type="entry name" value="Methyl-accepting chemotaxis protein"/>
    <property type="match status" value="1"/>
</dbReference>
<feature type="transmembrane region" description="Helical" evidence="6">
    <location>
        <begin position="196"/>
        <end position="214"/>
    </location>
</feature>
<dbReference type="PROSITE" id="PS50885">
    <property type="entry name" value="HAMP"/>
    <property type="match status" value="1"/>
</dbReference>
<dbReference type="CDD" id="cd06225">
    <property type="entry name" value="HAMP"/>
    <property type="match status" value="1"/>
</dbReference>
<feature type="domain" description="Methyl-accepting transducer" evidence="7">
    <location>
        <begin position="273"/>
        <end position="516"/>
    </location>
</feature>
<keyword evidence="6" id="KW-0472">Membrane</keyword>
<dbReference type="InterPro" id="IPR024478">
    <property type="entry name" value="HlyB_4HB_MCP"/>
</dbReference>
<evidence type="ECO:0000313" key="10">
    <source>
        <dbReference type="Proteomes" id="UP001501195"/>
    </source>
</evidence>
<evidence type="ECO:0000256" key="2">
    <source>
        <dbReference type="ARBA" id="ARBA00022989"/>
    </source>
</evidence>
<evidence type="ECO:0000256" key="4">
    <source>
        <dbReference type="ARBA" id="ARBA00029447"/>
    </source>
</evidence>
<gene>
    <name evidence="9" type="ORF">GCM10023225_04830</name>
</gene>
<keyword evidence="1 6" id="KW-0812">Transmembrane</keyword>
<evidence type="ECO:0000256" key="6">
    <source>
        <dbReference type="SAM" id="Phobius"/>
    </source>
</evidence>
<dbReference type="RefSeq" id="WP_345710730.1">
    <property type="nucleotide sequence ID" value="NZ_BAABIL010000053.1"/>
</dbReference>
<dbReference type="PANTHER" id="PTHR32089:SF112">
    <property type="entry name" value="LYSOZYME-LIKE PROTEIN-RELATED"/>
    <property type="match status" value="1"/>
</dbReference>
<comment type="similarity">
    <text evidence="4">Belongs to the methyl-accepting chemotaxis (MCP) protein family.</text>
</comment>
<dbReference type="EMBL" id="BAABIL010000053">
    <property type="protein sequence ID" value="GAA4964755.1"/>
    <property type="molecule type" value="Genomic_DNA"/>
</dbReference>
<keyword evidence="2 6" id="KW-1133">Transmembrane helix</keyword>
<dbReference type="SMART" id="SM00304">
    <property type="entry name" value="HAMP"/>
    <property type="match status" value="2"/>
</dbReference>
<dbReference type="PROSITE" id="PS50111">
    <property type="entry name" value="CHEMOTAXIS_TRANSDUC_2"/>
    <property type="match status" value="1"/>
</dbReference>
<evidence type="ECO:0000256" key="1">
    <source>
        <dbReference type="ARBA" id="ARBA00022692"/>
    </source>
</evidence>
<reference evidence="10" key="1">
    <citation type="journal article" date="2019" name="Int. J. Syst. Evol. Microbiol.">
        <title>The Global Catalogue of Microorganisms (GCM) 10K type strain sequencing project: providing services to taxonomists for standard genome sequencing and annotation.</title>
        <authorList>
            <consortium name="The Broad Institute Genomics Platform"/>
            <consortium name="The Broad Institute Genome Sequencing Center for Infectious Disease"/>
            <person name="Wu L."/>
            <person name="Ma J."/>
        </authorList>
    </citation>
    <scope>NUCLEOTIDE SEQUENCE [LARGE SCALE GENOMIC DNA]</scope>
    <source>
        <strain evidence="10">JCM 18126</strain>
    </source>
</reference>
<dbReference type="Pfam" id="PF12729">
    <property type="entry name" value="4HB_MCP_1"/>
    <property type="match status" value="1"/>
</dbReference>
<proteinExistence type="inferred from homology"/>
<protein>
    <recommendedName>
        <fullName evidence="11">Methyl-accepting chemotaxis protein</fullName>
    </recommendedName>
</protein>
<dbReference type="Pfam" id="PF00672">
    <property type="entry name" value="HAMP"/>
    <property type="match status" value="1"/>
</dbReference>
<dbReference type="PANTHER" id="PTHR32089">
    <property type="entry name" value="METHYL-ACCEPTING CHEMOTAXIS PROTEIN MCPB"/>
    <property type="match status" value="1"/>
</dbReference>
<feature type="transmembrane region" description="Helical" evidence="6">
    <location>
        <begin position="20"/>
        <end position="42"/>
    </location>
</feature>
<sequence length="531" mass="54282">MAPHSGTTARLADLPVAAKVTAGVVAVALAVVAVAAFAVAGLRSVDDRAGAVYDEGVTPISRLAQLHRGVLQTRAYVLNYYMSNPTFQAKIAASMEEIDADIETVAAEYAAVSADPERTQRLLEQWDAYVALRDEQMLPAAHTQDLKAFWAGYNQATEINEGIDADFTALEELQAQRALTEADSVHATSRGVVRNVVLAGALGLLAGGVLAALATRAVVRPLRRVTAVLGAVSAGDLTAEAHVDTRDELGTMAAALTGATRSMRETVASISGSAAQLADAASSLDRIGDDLSHGAGTTATSAAAVSSAAGEVSGNVATLSAAAEEMSASIAEISSNAADAAAVARGAVAEATATSQVVGKLDRSSAEIGEIVQVITAIAEQTNLLALNATIEAARAGEMGKGFAVVASEVKELAQQTARATEDIVVRVATIRDDTGSATAAIQRISRVIDDISGYQTTIATAVEEQTAVTNEITRSVADTAAGSGHIAGSITDVARAAEVTTGSATEAREAAAALARMSAELRDTVSRFRV</sequence>
<name>A0ABP9H9J3_9ACTN</name>
<feature type="domain" description="HAMP" evidence="8">
    <location>
        <begin position="216"/>
        <end position="268"/>
    </location>
</feature>
<evidence type="ECO:0000256" key="3">
    <source>
        <dbReference type="ARBA" id="ARBA00023224"/>
    </source>
</evidence>
<keyword evidence="10" id="KW-1185">Reference proteome</keyword>
<dbReference type="InterPro" id="IPR004089">
    <property type="entry name" value="MCPsignal_dom"/>
</dbReference>
<evidence type="ECO:0000259" key="7">
    <source>
        <dbReference type="PROSITE" id="PS50111"/>
    </source>
</evidence>
<accession>A0ABP9H9J3</accession>
<dbReference type="SUPFAM" id="SSF58104">
    <property type="entry name" value="Methyl-accepting chemotaxis protein (MCP) signaling domain"/>
    <property type="match status" value="1"/>
</dbReference>
<organism evidence="9 10">
    <name type="scientific">Kineococcus glutinatus</name>
    <dbReference type="NCBI Taxonomy" id="1070872"/>
    <lineage>
        <taxon>Bacteria</taxon>
        <taxon>Bacillati</taxon>
        <taxon>Actinomycetota</taxon>
        <taxon>Actinomycetes</taxon>
        <taxon>Kineosporiales</taxon>
        <taxon>Kineosporiaceae</taxon>
        <taxon>Kineococcus</taxon>
    </lineage>
</organism>
<dbReference type="SMART" id="SM00283">
    <property type="entry name" value="MA"/>
    <property type="match status" value="1"/>
</dbReference>
<dbReference type="Pfam" id="PF00015">
    <property type="entry name" value="MCPsignal"/>
    <property type="match status" value="1"/>
</dbReference>
<dbReference type="InterPro" id="IPR003660">
    <property type="entry name" value="HAMP_dom"/>
</dbReference>
<comment type="caution">
    <text evidence="9">The sequence shown here is derived from an EMBL/GenBank/DDBJ whole genome shotgun (WGS) entry which is preliminary data.</text>
</comment>
<evidence type="ECO:0000313" key="9">
    <source>
        <dbReference type="EMBL" id="GAA4964755.1"/>
    </source>
</evidence>
<evidence type="ECO:0000259" key="8">
    <source>
        <dbReference type="PROSITE" id="PS50885"/>
    </source>
</evidence>
<evidence type="ECO:0000256" key="5">
    <source>
        <dbReference type="PROSITE-ProRule" id="PRU00284"/>
    </source>
</evidence>
<keyword evidence="3 5" id="KW-0807">Transducer</keyword>